<dbReference type="RefSeq" id="WP_379749932.1">
    <property type="nucleotide sequence ID" value="NZ_JBHTCP010000038.1"/>
</dbReference>
<evidence type="ECO:0000313" key="4">
    <source>
        <dbReference type="Proteomes" id="UP001596549"/>
    </source>
</evidence>
<evidence type="ECO:0000313" key="3">
    <source>
        <dbReference type="EMBL" id="MFC7372376.1"/>
    </source>
</evidence>
<name>A0ABW2NUQ3_9BACL</name>
<dbReference type="Gene3D" id="3.40.50.1980">
    <property type="entry name" value="Nitrogenase molybdenum iron protein domain"/>
    <property type="match status" value="2"/>
</dbReference>
<dbReference type="SUPFAM" id="SSF53807">
    <property type="entry name" value="Helical backbone' metal receptor"/>
    <property type="match status" value="1"/>
</dbReference>
<proteinExistence type="inferred from homology"/>
<evidence type="ECO:0000256" key="1">
    <source>
        <dbReference type="ARBA" id="ARBA00008814"/>
    </source>
</evidence>
<dbReference type="Proteomes" id="UP001596549">
    <property type="component" value="Unassembled WGS sequence"/>
</dbReference>
<keyword evidence="4" id="KW-1185">Reference proteome</keyword>
<reference evidence="4" key="1">
    <citation type="journal article" date="2019" name="Int. J. Syst. Evol. Microbiol.">
        <title>The Global Catalogue of Microorganisms (GCM) 10K type strain sequencing project: providing services to taxonomists for standard genome sequencing and annotation.</title>
        <authorList>
            <consortium name="The Broad Institute Genomics Platform"/>
            <consortium name="The Broad Institute Genome Sequencing Center for Infectious Disease"/>
            <person name="Wu L."/>
            <person name="Ma J."/>
        </authorList>
    </citation>
    <scope>NUCLEOTIDE SEQUENCE [LARGE SCALE GENOMIC DNA]</scope>
    <source>
        <strain evidence="4">NBRC 106396</strain>
    </source>
</reference>
<dbReference type="PANTHER" id="PTHR30535">
    <property type="entry name" value="VITAMIN B12-BINDING PROTEIN"/>
    <property type="match status" value="1"/>
</dbReference>
<protein>
    <submittedName>
        <fullName evidence="3">Cobalamin-binding protein</fullName>
    </submittedName>
</protein>
<sequence length="277" mass="31455">MKIVSLCPSNTELLHYLDLIPQLVGVDDFSDFPETVNALPRVGPDLSIDMDVVTSLQPDLVLASLSVPGMEKNVAELNKRRIPHVVYNPQTFEDILNDLLDLGARTGKLDQANTIAARARKLMGEYKSFASHVSHRPSLYFEWWPKPVFTPGQKNWLTELSVLAGGRNAFADKQTESFQSDWEEVRLKNPDHICMVWVGVQTSKMKPELLYKRPGWNELKALVQRNIHVLDENLFCRPSPRLFKGLVKLAALLHPDIFPSYDEQDPLTERNAVRGRT</sequence>
<evidence type="ECO:0000259" key="2">
    <source>
        <dbReference type="PROSITE" id="PS50983"/>
    </source>
</evidence>
<dbReference type="InterPro" id="IPR050902">
    <property type="entry name" value="ABC_Transporter_SBP"/>
</dbReference>
<dbReference type="EMBL" id="JBHTCP010000038">
    <property type="protein sequence ID" value="MFC7372376.1"/>
    <property type="molecule type" value="Genomic_DNA"/>
</dbReference>
<comment type="similarity">
    <text evidence="1">Belongs to the bacterial solute-binding protein 8 family.</text>
</comment>
<dbReference type="InterPro" id="IPR002491">
    <property type="entry name" value="ABC_transptr_periplasmic_BD"/>
</dbReference>
<dbReference type="PANTHER" id="PTHR30535:SF34">
    <property type="entry name" value="MOLYBDATE-BINDING PROTEIN MOLA"/>
    <property type="match status" value="1"/>
</dbReference>
<accession>A0ABW2NUQ3</accession>
<dbReference type="PROSITE" id="PS50983">
    <property type="entry name" value="FE_B12_PBP"/>
    <property type="match status" value="1"/>
</dbReference>
<feature type="domain" description="Fe/B12 periplasmic-binding" evidence="2">
    <location>
        <begin position="2"/>
        <end position="257"/>
    </location>
</feature>
<organism evidence="3 4">
    <name type="scientific">Fictibacillus iocasae</name>
    <dbReference type="NCBI Taxonomy" id="2715437"/>
    <lineage>
        <taxon>Bacteria</taxon>
        <taxon>Bacillati</taxon>
        <taxon>Bacillota</taxon>
        <taxon>Bacilli</taxon>
        <taxon>Bacillales</taxon>
        <taxon>Fictibacillaceae</taxon>
        <taxon>Fictibacillus</taxon>
    </lineage>
</organism>
<gene>
    <name evidence="3" type="ORF">ACFQPF_11890</name>
</gene>
<dbReference type="Pfam" id="PF01497">
    <property type="entry name" value="Peripla_BP_2"/>
    <property type="match status" value="1"/>
</dbReference>
<comment type="caution">
    <text evidence="3">The sequence shown here is derived from an EMBL/GenBank/DDBJ whole genome shotgun (WGS) entry which is preliminary data.</text>
</comment>
<dbReference type="CDD" id="cd01144">
    <property type="entry name" value="BtuF"/>
    <property type="match status" value="1"/>
</dbReference>